<evidence type="ECO:0000256" key="1">
    <source>
        <dbReference type="ARBA" id="ARBA00004651"/>
    </source>
</evidence>
<keyword evidence="8 14" id="KW-1133">Transmembrane helix</keyword>
<evidence type="ECO:0000256" key="6">
    <source>
        <dbReference type="ARBA" id="ARBA00022692"/>
    </source>
</evidence>
<feature type="transmembrane region" description="Helical" evidence="14">
    <location>
        <begin position="239"/>
        <end position="258"/>
    </location>
</feature>
<feature type="transmembrane region" description="Helical" evidence="14">
    <location>
        <begin position="206"/>
        <end position="227"/>
    </location>
</feature>
<sequence length="259" mass="28978">MNIIDSVILGTVEGITEFLPISSTAHMIIVSTLLGLKQTLNNVAFEVIIQLGATLAIVMIYLNKINFKEFELWKKVILAFLPLAVIGFLLRHQIKELFTVTTVAWMFIIGGIVFFIVEKLYNEENKINEVEKVNFKQAFIIGVFQVFALIPGTSRSGATIVGGMLGGLTRKTAADFSFLLAIPTMFAASGYEFLKNIHNFKNQNGIVLAVGFIISFISAYIAVKWFLRFVEKYTLIPFGIYRIVFGFALLYLIHIGFIA</sequence>
<evidence type="ECO:0000256" key="2">
    <source>
        <dbReference type="ARBA" id="ARBA00010621"/>
    </source>
</evidence>
<dbReference type="GO" id="GO:0005886">
    <property type="term" value="C:plasma membrane"/>
    <property type="evidence" value="ECO:0007669"/>
    <property type="project" value="UniProtKB-SubCell"/>
</dbReference>
<dbReference type="GO" id="GO:0050380">
    <property type="term" value="F:undecaprenyl-diphosphatase activity"/>
    <property type="evidence" value="ECO:0007669"/>
    <property type="project" value="UniProtKB-UniRule"/>
</dbReference>
<keyword evidence="14" id="KW-0961">Cell wall biogenesis/degradation</keyword>
<evidence type="ECO:0000256" key="3">
    <source>
        <dbReference type="ARBA" id="ARBA00012374"/>
    </source>
</evidence>
<evidence type="ECO:0000256" key="9">
    <source>
        <dbReference type="ARBA" id="ARBA00023136"/>
    </source>
</evidence>
<dbReference type="EC" id="3.6.1.27" evidence="3 14"/>
<dbReference type="Pfam" id="PF02673">
    <property type="entry name" value="BacA"/>
    <property type="match status" value="1"/>
</dbReference>
<keyword evidence="10 14" id="KW-0046">Antibiotic resistance</keyword>
<keyword evidence="14" id="KW-0573">Peptidoglycan synthesis</keyword>
<evidence type="ECO:0000256" key="5">
    <source>
        <dbReference type="ARBA" id="ARBA00022475"/>
    </source>
</evidence>
<keyword evidence="16" id="KW-1185">Reference proteome</keyword>
<evidence type="ECO:0000313" key="16">
    <source>
        <dbReference type="Proteomes" id="UP000217944"/>
    </source>
</evidence>
<evidence type="ECO:0000313" key="15">
    <source>
        <dbReference type="EMBL" id="GAX88359.1"/>
    </source>
</evidence>
<feature type="transmembrane region" description="Helical" evidence="14">
    <location>
        <begin position="72"/>
        <end position="91"/>
    </location>
</feature>
<comment type="function">
    <text evidence="14">Catalyzes the dephosphorylation of undecaprenyl diphosphate (UPP). Confers resistance to bacitracin.</text>
</comment>
<evidence type="ECO:0000256" key="12">
    <source>
        <dbReference type="ARBA" id="ARBA00032932"/>
    </source>
</evidence>
<comment type="miscellaneous">
    <text evidence="14">Bacitracin is thought to be involved in the inhibition of peptidoglycan synthesis by sequestering undecaprenyl diphosphate, thereby reducing the pool of lipid carrier available.</text>
</comment>
<dbReference type="AlphaFoldDB" id="A0A292YHQ7"/>
<feature type="transmembrane region" description="Helical" evidence="14">
    <location>
        <begin position="138"/>
        <end position="156"/>
    </location>
</feature>
<evidence type="ECO:0000256" key="8">
    <source>
        <dbReference type="ARBA" id="ARBA00022989"/>
    </source>
</evidence>
<dbReference type="RefSeq" id="WP_096260184.1">
    <property type="nucleotide sequence ID" value="NZ_BDME01000007.1"/>
</dbReference>
<reference evidence="15 16" key="1">
    <citation type="journal article" date="2017" name="Syst. Appl. Microbiol.">
        <title>Lebetimonas natsushimae sp. nov., a novel strictly anaerobic, moderately thermophilic chemoautotroph isolated from a deep-sea hydrothermal vent polychaete nest in the Mid-Okinawa Trough.</title>
        <authorList>
            <person name="Nagata R."/>
            <person name="Takaki Y."/>
            <person name="Tame A."/>
            <person name="Nunoura T."/>
            <person name="Muto H."/>
            <person name="Mino S."/>
            <person name="Sawayama S."/>
            <person name="Takai K."/>
            <person name="Nakagawa S."/>
        </authorList>
    </citation>
    <scope>NUCLEOTIDE SEQUENCE [LARGE SCALE GENOMIC DNA]</scope>
    <source>
        <strain evidence="15 16">HS1857</strain>
    </source>
</reference>
<dbReference type="HAMAP" id="MF_01006">
    <property type="entry name" value="Undec_diphosphatase"/>
    <property type="match status" value="1"/>
</dbReference>
<evidence type="ECO:0000256" key="4">
    <source>
        <dbReference type="ARBA" id="ARBA00021581"/>
    </source>
</evidence>
<dbReference type="GO" id="GO:0009252">
    <property type="term" value="P:peptidoglycan biosynthetic process"/>
    <property type="evidence" value="ECO:0007669"/>
    <property type="project" value="UniProtKB-KW"/>
</dbReference>
<keyword evidence="5 14" id="KW-1003">Cell membrane</keyword>
<protein>
    <recommendedName>
        <fullName evidence="4 14">Undecaprenyl-diphosphatase</fullName>
        <ecNumber evidence="3 14">3.6.1.27</ecNumber>
    </recommendedName>
    <alternativeName>
        <fullName evidence="12 14">Bacitracin resistance protein</fullName>
    </alternativeName>
    <alternativeName>
        <fullName evidence="11 14">Undecaprenyl pyrophosphate phosphatase</fullName>
    </alternativeName>
</protein>
<evidence type="ECO:0000256" key="14">
    <source>
        <dbReference type="HAMAP-Rule" id="MF_01006"/>
    </source>
</evidence>
<dbReference type="NCBIfam" id="NF001390">
    <property type="entry name" value="PRK00281.1-4"/>
    <property type="match status" value="1"/>
</dbReference>
<accession>A0A292YHQ7</accession>
<name>A0A292YHQ7_9BACT</name>
<dbReference type="GO" id="GO:0046677">
    <property type="term" value="P:response to antibiotic"/>
    <property type="evidence" value="ECO:0007669"/>
    <property type="project" value="UniProtKB-UniRule"/>
</dbReference>
<dbReference type="Proteomes" id="UP000217944">
    <property type="component" value="Unassembled WGS sequence"/>
</dbReference>
<comment type="similarity">
    <text evidence="2 14">Belongs to the UppP family.</text>
</comment>
<keyword evidence="6 14" id="KW-0812">Transmembrane</keyword>
<keyword evidence="9 14" id="KW-0472">Membrane</keyword>
<dbReference type="EMBL" id="BDME01000007">
    <property type="protein sequence ID" value="GAX88359.1"/>
    <property type="molecule type" value="Genomic_DNA"/>
</dbReference>
<dbReference type="NCBIfam" id="NF001389">
    <property type="entry name" value="PRK00281.1-2"/>
    <property type="match status" value="1"/>
</dbReference>
<proteinExistence type="inferred from homology"/>
<keyword evidence="7 14" id="KW-0378">Hydrolase</keyword>
<evidence type="ECO:0000256" key="10">
    <source>
        <dbReference type="ARBA" id="ARBA00023251"/>
    </source>
</evidence>
<comment type="catalytic activity">
    <reaction evidence="13 14">
        <text>di-trans,octa-cis-undecaprenyl diphosphate + H2O = di-trans,octa-cis-undecaprenyl phosphate + phosphate + H(+)</text>
        <dbReference type="Rhea" id="RHEA:28094"/>
        <dbReference type="ChEBI" id="CHEBI:15377"/>
        <dbReference type="ChEBI" id="CHEBI:15378"/>
        <dbReference type="ChEBI" id="CHEBI:43474"/>
        <dbReference type="ChEBI" id="CHEBI:58405"/>
        <dbReference type="ChEBI" id="CHEBI:60392"/>
        <dbReference type="EC" id="3.6.1.27"/>
    </reaction>
</comment>
<dbReference type="NCBIfam" id="TIGR00753">
    <property type="entry name" value="undec_PP_bacA"/>
    <property type="match status" value="1"/>
</dbReference>
<evidence type="ECO:0000256" key="11">
    <source>
        <dbReference type="ARBA" id="ARBA00032707"/>
    </source>
</evidence>
<gene>
    <name evidence="14" type="primary">uppP</name>
    <name evidence="15" type="ORF">LNAT_P1655</name>
</gene>
<feature type="transmembrane region" description="Helical" evidence="14">
    <location>
        <begin position="97"/>
        <end position="117"/>
    </location>
</feature>
<dbReference type="OrthoDB" id="9808289at2"/>
<feature type="transmembrane region" description="Helical" evidence="14">
    <location>
        <begin position="43"/>
        <end position="63"/>
    </location>
</feature>
<keyword evidence="14" id="KW-0133">Cell shape</keyword>
<dbReference type="PANTHER" id="PTHR30622">
    <property type="entry name" value="UNDECAPRENYL-DIPHOSPHATASE"/>
    <property type="match status" value="1"/>
</dbReference>
<organism evidence="15 16">
    <name type="scientific">Lebetimonas natsushimae</name>
    <dbReference type="NCBI Taxonomy" id="1936991"/>
    <lineage>
        <taxon>Bacteria</taxon>
        <taxon>Pseudomonadati</taxon>
        <taxon>Campylobacterota</taxon>
        <taxon>Epsilonproteobacteria</taxon>
        <taxon>Nautiliales</taxon>
        <taxon>Nautiliaceae</taxon>
        <taxon>Lebetimonas</taxon>
    </lineage>
</organism>
<evidence type="ECO:0000256" key="13">
    <source>
        <dbReference type="ARBA" id="ARBA00047594"/>
    </source>
</evidence>
<dbReference type="GO" id="GO:0071555">
    <property type="term" value="P:cell wall organization"/>
    <property type="evidence" value="ECO:0007669"/>
    <property type="project" value="UniProtKB-KW"/>
</dbReference>
<comment type="subcellular location">
    <subcellularLocation>
        <location evidence="1 14">Cell membrane</location>
        <topology evidence="1 14">Multi-pass membrane protein</topology>
    </subcellularLocation>
</comment>
<dbReference type="InterPro" id="IPR003824">
    <property type="entry name" value="UppP"/>
</dbReference>
<comment type="caution">
    <text evidence="15">The sequence shown here is derived from an EMBL/GenBank/DDBJ whole genome shotgun (WGS) entry which is preliminary data.</text>
</comment>
<dbReference type="PANTHER" id="PTHR30622:SF3">
    <property type="entry name" value="UNDECAPRENYL-DIPHOSPHATASE"/>
    <property type="match status" value="1"/>
</dbReference>
<dbReference type="GO" id="GO:0008360">
    <property type="term" value="P:regulation of cell shape"/>
    <property type="evidence" value="ECO:0007669"/>
    <property type="project" value="UniProtKB-KW"/>
</dbReference>
<feature type="transmembrane region" description="Helical" evidence="14">
    <location>
        <begin position="176"/>
        <end position="194"/>
    </location>
</feature>
<evidence type="ECO:0000256" key="7">
    <source>
        <dbReference type="ARBA" id="ARBA00022801"/>
    </source>
</evidence>